<feature type="region of interest" description="Disordered" evidence="1">
    <location>
        <begin position="63"/>
        <end position="98"/>
    </location>
</feature>
<feature type="region of interest" description="Disordered" evidence="1">
    <location>
        <begin position="1"/>
        <end position="37"/>
    </location>
</feature>
<proteinExistence type="predicted"/>
<sequence length="143" mass="16218">MSRRKRRKQCIDPAVASTSTAVSTSTNNGSTSTNIRPLTVKTGAVKKNLTRRLVELEEEEEEAELEADLNTNELDMATGGKNKKDLAKRLQQSEDSRNAWQEKAIKLENELQVASTLKVELEMKIDTLQKRLREVEKEAEEFQ</sequence>
<organism evidence="2 3">
    <name type="scientific">Temnothorax curvispinosus</name>
    <dbReference type="NCBI Taxonomy" id="300111"/>
    <lineage>
        <taxon>Eukaryota</taxon>
        <taxon>Metazoa</taxon>
        <taxon>Ecdysozoa</taxon>
        <taxon>Arthropoda</taxon>
        <taxon>Hexapoda</taxon>
        <taxon>Insecta</taxon>
        <taxon>Pterygota</taxon>
        <taxon>Neoptera</taxon>
        <taxon>Endopterygota</taxon>
        <taxon>Hymenoptera</taxon>
        <taxon>Apocrita</taxon>
        <taxon>Aculeata</taxon>
        <taxon>Formicoidea</taxon>
        <taxon>Formicidae</taxon>
        <taxon>Myrmicinae</taxon>
        <taxon>Temnothorax</taxon>
    </lineage>
</organism>
<dbReference type="AlphaFoldDB" id="A0A6J1PFG7"/>
<feature type="compositionally biased region" description="Low complexity" evidence="1">
    <location>
        <begin position="14"/>
        <end position="34"/>
    </location>
</feature>
<evidence type="ECO:0000313" key="3">
    <source>
        <dbReference type="RefSeq" id="XP_024868178.1"/>
    </source>
</evidence>
<dbReference type="Proteomes" id="UP000504618">
    <property type="component" value="Unplaced"/>
</dbReference>
<evidence type="ECO:0000313" key="2">
    <source>
        <dbReference type="Proteomes" id="UP000504618"/>
    </source>
</evidence>
<protein>
    <submittedName>
        <fullName evidence="3">Uncharacterized protein LOC112452290 isoform X2</fullName>
    </submittedName>
</protein>
<reference evidence="3" key="1">
    <citation type="submission" date="2025-08" db="UniProtKB">
        <authorList>
            <consortium name="RefSeq"/>
        </authorList>
    </citation>
    <scope>IDENTIFICATION</scope>
    <source>
        <tissue evidence="3">Whole body</tissue>
    </source>
</reference>
<evidence type="ECO:0000256" key="1">
    <source>
        <dbReference type="SAM" id="MobiDB-lite"/>
    </source>
</evidence>
<gene>
    <name evidence="3" type="primary">LOC112452290</name>
</gene>
<feature type="compositionally biased region" description="Basic and acidic residues" evidence="1">
    <location>
        <begin position="82"/>
        <end position="97"/>
    </location>
</feature>
<keyword evidence="2" id="KW-1185">Reference proteome</keyword>
<name>A0A6J1PFG7_9HYME</name>
<accession>A0A6J1PFG7</accession>
<dbReference type="RefSeq" id="XP_024868178.1">
    <property type="nucleotide sequence ID" value="XM_025012410.1"/>
</dbReference>
<dbReference type="GeneID" id="112452290"/>